<comment type="caution">
    <text evidence="1">The sequence shown here is derived from an EMBL/GenBank/DDBJ whole genome shotgun (WGS) entry which is preliminary data.</text>
</comment>
<dbReference type="InterPro" id="IPR019289">
    <property type="entry name" value="Phage_tail_E/E"/>
</dbReference>
<dbReference type="OrthoDB" id="7366507at2"/>
<reference evidence="1 2" key="1">
    <citation type="submission" date="2017-08" db="EMBL/GenBank/DDBJ databases">
        <title>Draft genome sequence of pheromone producing symbiont Morganella morganii, of the female New Zealand grass grub Costelytra giveni.</title>
        <authorList>
            <person name="Laugraud A."/>
            <person name="Young S.D."/>
            <person name="Hurst M.H."/>
        </authorList>
    </citation>
    <scope>NUCLEOTIDE SEQUENCE [LARGE SCALE GENOMIC DNA]</scope>
    <source>
        <strain evidence="1 2">MMsCG</strain>
    </source>
</reference>
<evidence type="ECO:0000313" key="2">
    <source>
        <dbReference type="Proteomes" id="UP000286908"/>
    </source>
</evidence>
<dbReference type="Pfam" id="PF10109">
    <property type="entry name" value="Phage_TAC_7"/>
    <property type="match status" value="1"/>
</dbReference>
<evidence type="ECO:0000313" key="1">
    <source>
        <dbReference type="EMBL" id="RUT67194.1"/>
    </source>
</evidence>
<protein>
    <submittedName>
        <fullName evidence="1">Phage tail protein</fullName>
    </submittedName>
</protein>
<dbReference type="EMBL" id="NRQY01000001">
    <property type="protein sequence ID" value="RUT67194.1"/>
    <property type="molecule type" value="Genomic_DNA"/>
</dbReference>
<accession>A0A433ZYI2</accession>
<dbReference type="AlphaFoldDB" id="A0A433ZYI2"/>
<sequence length="99" mass="10663">MSIVTFNSPVTLKNGTEITEVTITDSMRQAGALRGLKLWEVATGDVNSLITLLPRVTQPRLSEQDITTMPIDCFAQLANEVATFLAPSVPAAETDAQDD</sequence>
<proteinExistence type="predicted"/>
<organism evidence="1 2">
    <name type="scientific">Morganella morganii</name>
    <name type="common">Proteus morganii</name>
    <dbReference type="NCBI Taxonomy" id="582"/>
    <lineage>
        <taxon>Bacteria</taxon>
        <taxon>Pseudomonadati</taxon>
        <taxon>Pseudomonadota</taxon>
        <taxon>Gammaproteobacteria</taxon>
        <taxon>Enterobacterales</taxon>
        <taxon>Morganellaceae</taxon>
        <taxon>Morganella</taxon>
    </lineage>
</organism>
<dbReference type="Proteomes" id="UP000286908">
    <property type="component" value="Unassembled WGS sequence"/>
</dbReference>
<name>A0A433ZYI2_MORMO</name>
<gene>
    <name evidence="1" type="ORF">CKG00_13105</name>
</gene>